<reference evidence="2 3" key="1">
    <citation type="submission" date="2016-10" db="EMBL/GenBank/DDBJ databases">
        <authorList>
            <person name="de Groot N.N."/>
        </authorList>
    </citation>
    <scope>NUCLEOTIDE SEQUENCE [LARGE SCALE GENOMIC DNA]</scope>
    <source>
        <strain evidence="2 3">ML2</strain>
    </source>
</reference>
<dbReference type="Pfam" id="PF10117">
    <property type="entry name" value="McrBC"/>
    <property type="match status" value="1"/>
</dbReference>
<dbReference type="PANTHER" id="PTHR38733:SF1">
    <property type="entry name" value="TYPE IV METHYL-DIRECTED RESTRICTION ENZYME ECOKMCRBC"/>
    <property type="match status" value="1"/>
</dbReference>
<dbReference type="OrthoDB" id="9786961at2"/>
<dbReference type="InterPro" id="IPR011604">
    <property type="entry name" value="PDDEXK-like_dom_sf"/>
</dbReference>
<protein>
    <submittedName>
        <fullName evidence="2">5-methylcytosine-specific restriction enzyme subunit McrC</fullName>
    </submittedName>
</protein>
<evidence type="ECO:0000313" key="2">
    <source>
        <dbReference type="EMBL" id="SFN61404.1"/>
    </source>
</evidence>
<evidence type="ECO:0000256" key="1">
    <source>
        <dbReference type="ARBA" id="ARBA00022801"/>
    </source>
</evidence>
<keyword evidence="3" id="KW-1185">Reference proteome</keyword>
<dbReference type="InterPro" id="IPR019292">
    <property type="entry name" value="McrC"/>
</dbReference>
<dbReference type="RefSeq" id="WP_074911569.1">
    <property type="nucleotide sequence ID" value="NZ_FOVK01000003.1"/>
</dbReference>
<dbReference type="AlphaFoldDB" id="A0A1I5AG22"/>
<proteinExistence type="predicted"/>
<keyword evidence="1" id="KW-0378">Hydrolase</keyword>
<gene>
    <name evidence="2" type="ORF">SAMN04488695_1039</name>
</gene>
<name>A0A1I5AG22_9CLOT</name>
<accession>A0A1I5AG22</accession>
<dbReference type="PANTHER" id="PTHR38733">
    <property type="entry name" value="PROTEIN MCRC"/>
    <property type="match status" value="1"/>
</dbReference>
<dbReference type="Gene3D" id="3.90.320.10">
    <property type="match status" value="1"/>
</dbReference>
<evidence type="ECO:0000313" key="3">
    <source>
        <dbReference type="Proteomes" id="UP000181899"/>
    </source>
</evidence>
<organism evidence="2 3">
    <name type="scientific">Proteiniclasticum ruminis</name>
    <dbReference type="NCBI Taxonomy" id="398199"/>
    <lineage>
        <taxon>Bacteria</taxon>
        <taxon>Bacillati</taxon>
        <taxon>Bacillota</taxon>
        <taxon>Clostridia</taxon>
        <taxon>Eubacteriales</taxon>
        <taxon>Clostridiaceae</taxon>
        <taxon>Proteiniclasticum</taxon>
    </lineage>
</organism>
<sequence>MKNSVITIFEDRATKVSLSQEQIHDLDQMRSIIGKRNLRLDMDGSLQIMHYVGFISKGNTCVQILPKIYEKSGISNDEEIKESMAVLYKMIRYSSFNKVLQLPEKIDSKLLEQDLLEIFIEIFADKVFWTYSSRMHREYIEIDENSSIIRGKIKVPETIRENLIRKDKHFISYQSFEQDNVINNVVKTVILRLLSVSKSKAIRAKLKKALLFLEDARKIDLSLNLLNSVRFTRLNKDFKTVYEMGRMFFLNLQPQNYEGEESVFSFLVPVNELFEQYLYKLFQENGKYQVRYQNKHRFAYSDSGDSLMMVRPDIILEKDGKTAVVVDAKYKNPGYENGTYKNINSSDLYQVYAYSRIYGVDKVALIYPSFDEVQPIKQTIVLKDVQGEYQVFVHSVDLKSDPLSTSLEISKLL</sequence>
<dbReference type="EMBL" id="FOVK01000003">
    <property type="protein sequence ID" value="SFN61404.1"/>
    <property type="molecule type" value="Genomic_DNA"/>
</dbReference>
<dbReference type="GO" id="GO:0016787">
    <property type="term" value="F:hydrolase activity"/>
    <property type="evidence" value="ECO:0007669"/>
    <property type="project" value="UniProtKB-KW"/>
</dbReference>
<dbReference type="Proteomes" id="UP000181899">
    <property type="component" value="Unassembled WGS sequence"/>
</dbReference>